<feature type="transmembrane region" description="Helical" evidence="13">
    <location>
        <begin position="170"/>
        <end position="193"/>
    </location>
</feature>
<comment type="subcellular location">
    <subcellularLocation>
        <location evidence="12">Cell inner membrane</location>
        <topology evidence="12">Multi-pass membrane protein</topology>
    </subcellularLocation>
    <subcellularLocation>
        <location evidence="2">Cell membrane</location>
        <topology evidence="2">Multi-pass membrane protein</topology>
    </subcellularLocation>
</comment>
<dbReference type="InterPro" id="IPR011850">
    <property type="entry name" value="T2SS_GspF"/>
</dbReference>
<gene>
    <name evidence="15" type="primary">gspF</name>
    <name evidence="15" type="ORF">RT723_05465</name>
</gene>
<comment type="function">
    <text evidence="1">Component of the type II secretion system inner membrane complex required for the energy-dependent secretion of extracellular factors such as proteases and toxins from the periplasm.</text>
</comment>
<dbReference type="NCBIfam" id="TIGR02120">
    <property type="entry name" value="GspF"/>
    <property type="match status" value="1"/>
</dbReference>
<keyword evidence="7" id="KW-0106">Calcium</keyword>
<evidence type="ECO:0000256" key="9">
    <source>
        <dbReference type="ARBA" id="ARBA00022989"/>
    </source>
</evidence>
<keyword evidence="16" id="KW-1185">Reference proteome</keyword>
<evidence type="ECO:0000256" key="1">
    <source>
        <dbReference type="ARBA" id="ARBA00002684"/>
    </source>
</evidence>
<dbReference type="InterPro" id="IPR003004">
    <property type="entry name" value="GspF/PilC"/>
</dbReference>
<proteinExistence type="inferred from homology"/>
<dbReference type="InterPro" id="IPR018076">
    <property type="entry name" value="T2SS_GspF_dom"/>
</dbReference>
<evidence type="ECO:0000256" key="8">
    <source>
        <dbReference type="ARBA" id="ARBA00022927"/>
    </source>
</evidence>
<feature type="transmembrane region" description="Helical" evidence="13">
    <location>
        <begin position="373"/>
        <end position="394"/>
    </location>
</feature>
<reference evidence="15 16" key="1">
    <citation type="submission" date="2023-10" db="EMBL/GenBank/DDBJ databases">
        <title>Psychrosphaera aquimaarina strain SW33 isolated from seawater.</title>
        <authorList>
            <person name="Bayburt H."/>
            <person name="Kim J.M."/>
            <person name="Choi B.J."/>
            <person name="Jeon C.O."/>
        </authorList>
    </citation>
    <scope>NUCLEOTIDE SEQUENCE [LARGE SCALE GENOMIC DNA]</scope>
    <source>
        <strain evidence="15 16">KCTC 52743</strain>
    </source>
</reference>
<keyword evidence="8" id="KW-0653">Protein transport</keyword>
<evidence type="ECO:0000256" key="12">
    <source>
        <dbReference type="RuleBase" id="RU003923"/>
    </source>
</evidence>
<keyword evidence="3 12" id="KW-0813">Transport</keyword>
<evidence type="ECO:0000256" key="2">
    <source>
        <dbReference type="ARBA" id="ARBA00004651"/>
    </source>
</evidence>
<accession>A0ABU3QYF5</accession>
<feature type="domain" description="Type II secretion system protein GspF" evidence="14">
    <location>
        <begin position="72"/>
        <end position="194"/>
    </location>
</feature>
<comment type="similarity">
    <text evidence="12">Belongs to the GSP F family.</text>
</comment>
<dbReference type="Proteomes" id="UP001257914">
    <property type="component" value="Unassembled WGS sequence"/>
</dbReference>
<evidence type="ECO:0000256" key="11">
    <source>
        <dbReference type="ARBA" id="ARBA00030750"/>
    </source>
</evidence>
<dbReference type="InterPro" id="IPR001992">
    <property type="entry name" value="T2SS_GspF/T4SS_PilC_CS"/>
</dbReference>
<keyword evidence="4" id="KW-1003">Cell membrane</keyword>
<evidence type="ECO:0000256" key="5">
    <source>
        <dbReference type="ARBA" id="ARBA00022692"/>
    </source>
</evidence>
<keyword evidence="5 12" id="KW-0812">Transmembrane</keyword>
<evidence type="ECO:0000256" key="13">
    <source>
        <dbReference type="SAM" id="Phobius"/>
    </source>
</evidence>
<evidence type="ECO:0000313" key="16">
    <source>
        <dbReference type="Proteomes" id="UP001257914"/>
    </source>
</evidence>
<dbReference type="RefSeq" id="WP_216055193.1">
    <property type="nucleotide sequence ID" value="NZ_JAWCUA010000003.1"/>
</dbReference>
<keyword evidence="10 13" id="KW-0472">Membrane</keyword>
<dbReference type="PROSITE" id="PS00874">
    <property type="entry name" value="T2SP_F"/>
    <property type="match status" value="1"/>
</dbReference>
<evidence type="ECO:0000256" key="10">
    <source>
        <dbReference type="ARBA" id="ARBA00023136"/>
    </source>
</evidence>
<evidence type="ECO:0000256" key="4">
    <source>
        <dbReference type="ARBA" id="ARBA00022475"/>
    </source>
</evidence>
<evidence type="ECO:0000256" key="3">
    <source>
        <dbReference type="ARBA" id="ARBA00022448"/>
    </source>
</evidence>
<sequence length="406" mass="44373">MAAYEYKALDGKGKTKKGMLEADTAKQVRQQLREKGLIPIDVSQASQNEKQTEAGISLFRAKISASDLALITRQLATLVGASLTIESALLAVAEQCDKPRLKRTVMAIRSKVVEGYSLAEGMQEFPYIFDHLFRSMVAAGEKSGHLDEVLNRLADYTEKRQETKSQLTQAMVYPIMLTVFALGIVTFLLASVVPKIVGQVTKSGQELPGSTQLLLTLSDFILNYGMYLAIFIVASIVVFQRLLKRPNIRLKFDKSLLNLPLVGKVIVGVNTARFARTLSILTSSAVPILEGMRISGQVLSNAHIKKAVLEASDNVREGASLKSSLDHSKTFPPMMLHMIGSGEKSGELEQMLKRSADNQDTELDAIVKISLSLLTPLIVAVMAGMVMFIVMAIMQPIMQMNSLAGI</sequence>
<protein>
    <recommendedName>
        <fullName evidence="11">General secretion pathway protein F</fullName>
    </recommendedName>
</protein>
<dbReference type="EMBL" id="JAWCUA010000003">
    <property type="protein sequence ID" value="MDU0112457.1"/>
    <property type="molecule type" value="Genomic_DNA"/>
</dbReference>
<comment type="caution">
    <text evidence="15">The sequence shown here is derived from an EMBL/GenBank/DDBJ whole genome shotgun (WGS) entry which is preliminary data.</text>
</comment>
<name>A0ABU3QYF5_9GAMM</name>
<dbReference type="PANTHER" id="PTHR30012:SF0">
    <property type="entry name" value="TYPE II SECRETION SYSTEM PROTEIN F-RELATED"/>
    <property type="match status" value="1"/>
</dbReference>
<evidence type="ECO:0000259" key="14">
    <source>
        <dbReference type="Pfam" id="PF00482"/>
    </source>
</evidence>
<dbReference type="PANTHER" id="PTHR30012">
    <property type="entry name" value="GENERAL SECRETION PATHWAY PROTEIN"/>
    <property type="match status" value="1"/>
</dbReference>
<keyword evidence="6" id="KW-0479">Metal-binding</keyword>
<keyword evidence="9 13" id="KW-1133">Transmembrane helix</keyword>
<feature type="domain" description="Type II secretion system protein GspF" evidence="14">
    <location>
        <begin position="274"/>
        <end position="396"/>
    </location>
</feature>
<evidence type="ECO:0000256" key="7">
    <source>
        <dbReference type="ARBA" id="ARBA00022837"/>
    </source>
</evidence>
<dbReference type="Pfam" id="PF00482">
    <property type="entry name" value="T2SSF"/>
    <property type="match status" value="2"/>
</dbReference>
<feature type="transmembrane region" description="Helical" evidence="13">
    <location>
        <begin position="213"/>
        <end position="239"/>
    </location>
</feature>
<organism evidence="15 16">
    <name type="scientific">Psychrosphaera aquimarina</name>
    <dbReference type="NCBI Taxonomy" id="2044854"/>
    <lineage>
        <taxon>Bacteria</taxon>
        <taxon>Pseudomonadati</taxon>
        <taxon>Pseudomonadota</taxon>
        <taxon>Gammaproteobacteria</taxon>
        <taxon>Alteromonadales</taxon>
        <taxon>Pseudoalteromonadaceae</taxon>
        <taxon>Psychrosphaera</taxon>
    </lineage>
</organism>
<evidence type="ECO:0000256" key="6">
    <source>
        <dbReference type="ARBA" id="ARBA00022723"/>
    </source>
</evidence>
<evidence type="ECO:0000313" key="15">
    <source>
        <dbReference type="EMBL" id="MDU0112457.1"/>
    </source>
</evidence>